<comment type="caution">
    <text evidence="2">The sequence shown here is derived from an EMBL/GenBank/DDBJ whole genome shotgun (WGS) entry which is preliminary data.</text>
</comment>
<evidence type="ECO:0000256" key="1">
    <source>
        <dbReference type="SAM" id="SignalP"/>
    </source>
</evidence>
<protein>
    <submittedName>
        <fullName evidence="2">Uncharacterized protein</fullName>
    </submittedName>
</protein>
<organism evidence="2 3">
    <name type="scientific">Larkinella insperata</name>
    <dbReference type="NCBI Taxonomy" id="332158"/>
    <lineage>
        <taxon>Bacteria</taxon>
        <taxon>Pseudomonadati</taxon>
        <taxon>Bacteroidota</taxon>
        <taxon>Cytophagia</taxon>
        <taxon>Cytophagales</taxon>
        <taxon>Spirosomataceae</taxon>
        <taxon>Larkinella</taxon>
    </lineage>
</organism>
<reference evidence="3" key="1">
    <citation type="journal article" date="2019" name="Int. J. Syst. Evol. Microbiol.">
        <title>The Global Catalogue of Microorganisms (GCM) 10K type strain sequencing project: providing services to taxonomists for standard genome sequencing and annotation.</title>
        <authorList>
            <consortium name="The Broad Institute Genomics Platform"/>
            <consortium name="The Broad Institute Genome Sequencing Center for Infectious Disease"/>
            <person name="Wu L."/>
            <person name="Ma J."/>
        </authorList>
    </citation>
    <scope>NUCLEOTIDE SEQUENCE [LARGE SCALE GENOMIC DNA]</scope>
    <source>
        <strain evidence="3">CCUG 55608</strain>
    </source>
</reference>
<dbReference type="RefSeq" id="WP_265990796.1">
    <property type="nucleotide sequence ID" value="NZ_CP110973.1"/>
</dbReference>
<accession>A0ABW3QK76</accession>
<feature type="chain" id="PRO_5047541238" evidence="1">
    <location>
        <begin position="23"/>
        <end position="167"/>
    </location>
</feature>
<evidence type="ECO:0000313" key="2">
    <source>
        <dbReference type="EMBL" id="MFD1142979.1"/>
    </source>
</evidence>
<dbReference type="EMBL" id="JBHTLP010000011">
    <property type="protein sequence ID" value="MFD1142979.1"/>
    <property type="molecule type" value="Genomic_DNA"/>
</dbReference>
<feature type="signal peptide" evidence="1">
    <location>
        <begin position="1"/>
        <end position="22"/>
    </location>
</feature>
<proteinExistence type="predicted"/>
<keyword evidence="3" id="KW-1185">Reference proteome</keyword>
<sequence length="167" mass="17834">MNALRTLLLIGAVLLWEPQLQAKNGPAEGPRTPVAAAPMFIGITALGNPTLKFSTVSDYVNGVSVDHNTVRLSVALGVTWSLQMRVLDDLRYQSYSIPASAIGVQVTNIGTRPEVFLSTTSQTIASGIANLLLNTNVTIRYRARGGAPFLKPSGNYTTTLVLTYTGL</sequence>
<gene>
    <name evidence="2" type="ORF">ACFQ4C_17770</name>
</gene>
<evidence type="ECO:0000313" key="3">
    <source>
        <dbReference type="Proteomes" id="UP001597116"/>
    </source>
</evidence>
<dbReference type="Proteomes" id="UP001597116">
    <property type="component" value="Unassembled WGS sequence"/>
</dbReference>
<keyword evidence="1" id="KW-0732">Signal</keyword>
<name>A0ABW3QK76_9BACT</name>